<feature type="compositionally biased region" description="Acidic residues" evidence="2">
    <location>
        <begin position="301"/>
        <end position="313"/>
    </location>
</feature>
<dbReference type="RefSeq" id="WP_195000238.1">
    <property type="nucleotide sequence ID" value="NZ_JADLQN010000001.1"/>
</dbReference>
<evidence type="ECO:0000256" key="1">
    <source>
        <dbReference type="ARBA" id="ARBA00010652"/>
    </source>
</evidence>
<dbReference type="InterPro" id="IPR000030">
    <property type="entry name" value="PPE_dom"/>
</dbReference>
<evidence type="ECO:0000259" key="3">
    <source>
        <dbReference type="Pfam" id="PF00823"/>
    </source>
</evidence>
<protein>
    <submittedName>
        <fullName evidence="4">PPE domain-containing protein</fullName>
    </submittedName>
</protein>
<dbReference type="SUPFAM" id="SSF140459">
    <property type="entry name" value="PE/PPE dimer-like"/>
    <property type="match status" value="1"/>
</dbReference>
<dbReference type="InterPro" id="IPR038332">
    <property type="entry name" value="PPE_sf"/>
</dbReference>
<comment type="caution">
    <text evidence="4">The sequence shown here is derived from an EMBL/GenBank/DDBJ whole genome shotgun (WGS) entry which is preliminary data.</text>
</comment>
<keyword evidence="5" id="KW-1185">Reference proteome</keyword>
<feature type="compositionally biased region" description="Gly residues" evidence="2">
    <location>
        <begin position="390"/>
        <end position="413"/>
    </location>
</feature>
<feature type="domain" description="PPE" evidence="3">
    <location>
        <begin position="92"/>
        <end position="228"/>
    </location>
</feature>
<feature type="compositionally biased region" description="Basic and acidic residues" evidence="2">
    <location>
        <begin position="414"/>
        <end position="432"/>
    </location>
</feature>
<organism evidence="4 5">
    <name type="scientific">Nocardia higoensis</name>
    <dbReference type="NCBI Taxonomy" id="228599"/>
    <lineage>
        <taxon>Bacteria</taxon>
        <taxon>Bacillati</taxon>
        <taxon>Actinomycetota</taxon>
        <taxon>Actinomycetes</taxon>
        <taxon>Mycobacteriales</taxon>
        <taxon>Nocardiaceae</taxon>
        <taxon>Nocardia</taxon>
    </lineage>
</organism>
<feature type="compositionally biased region" description="Gly residues" evidence="2">
    <location>
        <begin position="355"/>
        <end position="368"/>
    </location>
</feature>
<feature type="compositionally biased region" description="Low complexity" evidence="2">
    <location>
        <begin position="323"/>
        <end position="354"/>
    </location>
</feature>
<feature type="compositionally biased region" description="Low complexity" evidence="2">
    <location>
        <begin position="369"/>
        <end position="389"/>
    </location>
</feature>
<dbReference type="EMBL" id="JADLQN010000001">
    <property type="protein sequence ID" value="MBF6353310.1"/>
    <property type="molecule type" value="Genomic_DNA"/>
</dbReference>
<comment type="similarity">
    <text evidence="1">Belongs to the mycobacterial PPE family.</text>
</comment>
<proteinExistence type="inferred from homology"/>
<evidence type="ECO:0000256" key="2">
    <source>
        <dbReference type="SAM" id="MobiDB-lite"/>
    </source>
</evidence>
<accession>A0ABS0D496</accession>
<gene>
    <name evidence="4" type="ORF">IU449_01895</name>
</gene>
<evidence type="ECO:0000313" key="4">
    <source>
        <dbReference type="EMBL" id="MBF6353310.1"/>
    </source>
</evidence>
<dbReference type="Pfam" id="PF00823">
    <property type="entry name" value="PPE"/>
    <property type="match status" value="1"/>
</dbReference>
<evidence type="ECO:0000313" key="5">
    <source>
        <dbReference type="Proteomes" id="UP000707731"/>
    </source>
</evidence>
<feature type="region of interest" description="Disordered" evidence="2">
    <location>
        <begin position="237"/>
        <end position="451"/>
    </location>
</feature>
<name>A0ABS0D496_9NOCA</name>
<sequence>MTFGKFLTELSQGGPGYLVDRVTGLFDDDISPTDSEQAAQTEGNDARDRLYAENSSLSQGFAGDFTNPVVPPVLETFIGMPHERIMSFIDSIGLSQMSESVQAWKNLATETSGSATTFHDNIAKEMERGWAGTAASSALATVRSYLGDVHRVDQALSLIANKMEEAYTGFQQVHYQVPHPSEARADGKIAQVVSTVGDTLLGNVSGMITGSDSRRAQDAEDKANEVMRTVYAPVVQQADQSVPKVPLPATPAPGSDKPVDVPGGTSLETGTPAGEPNSERPGSENPDTENPDTENPGSETPGDENSTDTDASDDTPGSDMDETNPSSTPPSGTDSPTSPAGTTPSSYLPSSGNPGSPGLGSPGTGTPGSPGSSIPGAGQSTTTTTTSAGTGTGSGTGRAGMTGMGGMGGGRGGNGKDDENEHGSPDYLRDVYEELLGPDRGYVPPVIGEQE</sequence>
<dbReference type="Proteomes" id="UP000707731">
    <property type="component" value="Unassembled WGS sequence"/>
</dbReference>
<reference evidence="4 5" key="1">
    <citation type="submission" date="2020-10" db="EMBL/GenBank/DDBJ databases">
        <title>Identification of Nocardia species via Next-generation sequencing and recognition of intraspecies genetic diversity.</title>
        <authorList>
            <person name="Li P."/>
            <person name="Li P."/>
            <person name="Lu B."/>
        </authorList>
    </citation>
    <scope>NUCLEOTIDE SEQUENCE [LARGE SCALE GENOMIC DNA]</scope>
    <source>
        <strain evidence="4 5">BJ06-0143</strain>
    </source>
</reference>
<dbReference type="Gene3D" id="1.20.1260.20">
    <property type="entry name" value="PPE superfamily"/>
    <property type="match status" value="1"/>
</dbReference>